<dbReference type="InterPro" id="IPR003265">
    <property type="entry name" value="HhH-GPD_domain"/>
</dbReference>
<dbReference type="InterPro" id="IPR011257">
    <property type="entry name" value="DNA_glycosylase"/>
</dbReference>
<evidence type="ECO:0000259" key="6">
    <source>
        <dbReference type="SMART" id="SM00478"/>
    </source>
</evidence>
<gene>
    <name evidence="7" type="ORF">P5G51_013650</name>
</gene>
<protein>
    <submittedName>
        <fullName evidence="7">Endonuclease III domain-containing protein</fullName>
    </submittedName>
</protein>
<dbReference type="CDD" id="cd00056">
    <property type="entry name" value="ENDO3c"/>
    <property type="match status" value="1"/>
</dbReference>
<evidence type="ECO:0000256" key="4">
    <source>
        <dbReference type="ARBA" id="ARBA00023004"/>
    </source>
</evidence>
<evidence type="ECO:0000313" key="8">
    <source>
        <dbReference type="Proteomes" id="UP001228376"/>
    </source>
</evidence>
<dbReference type="SUPFAM" id="SSF48150">
    <property type="entry name" value="DNA-glycosylase"/>
    <property type="match status" value="1"/>
</dbReference>
<dbReference type="Gene3D" id="1.10.340.30">
    <property type="entry name" value="Hypothetical protein, domain 2"/>
    <property type="match status" value="1"/>
</dbReference>
<keyword evidence="7" id="KW-0540">Nuclease</keyword>
<comment type="cofactor">
    <cofactor evidence="1">
        <name>[4Fe-4S] cluster</name>
        <dbReference type="ChEBI" id="CHEBI:49883"/>
    </cofactor>
</comment>
<sequence length="212" mass="25252">MEHDYQLIFEKLFNQYGPQNWWPADSPFEMMIGAILVQNTNWRNADKALRNLGNLLEPEIMFHMSETELAERIRSSGFYRLKAKRIKAFMEWFNSYHFCVENIKKRDKDTLRNELLQINGIGRETADVMLVYAFEKPVFVVDAYARRIFYRLGYDMPATYDAFRQQVEEHFPSDVQLYNEFHALLDEHAKNICRKKPLCSKCPLKDVCAQRF</sequence>
<dbReference type="GO" id="GO:0004519">
    <property type="term" value="F:endonuclease activity"/>
    <property type="evidence" value="ECO:0007669"/>
    <property type="project" value="UniProtKB-KW"/>
</dbReference>
<keyword evidence="4" id="KW-0408">Iron</keyword>
<evidence type="ECO:0000256" key="2">
    <source>
        <dbReference type="ARBA" id="ARBA00022485"/>
    </source>
</evidence>
<dbReference type="InterPro" id="IPR023170">
    <property type="entry name" value="HhH_base_excis_C"/>
</dbReference>
<dbReference type="Pfam" id="PF00730">
    <property type="entry name" value="HhH-GPD"/>
    <property type="match status" value="1"/>
</dbReference>
<dbReference type="InterPro" id="IPR003651">
    <property type="entry name" value="Endonuclease3_FeS-loop_motif"/>
</dbReference>
<dbReference type="SMART" id="SM00525">
    <property type="entry name" value="FES"/>
    <property type="match status" value="1"/>
</dbReference>
<proteinExistence type="predicted"/>
<organism evidence="7 8">
    <name type="scientific">Tigheibacillus jepli</name>
    <dbReference type="NCBI Taxonomy" id="3035914"/>
    <lineage>
        <taxon>Bacteria</taxon>
        <taxon>Bacillati</taxon>
        <taxon>Bacillota</taxon>
        <taxon>Bacilli</taxon>
        <taxon>Bacillales</taxon>
        <taxon>Bacillaceae</taxon>
        <taxon>Tigheibacillus</taxon>
    </lineage>
</organism>
<evidence type="ECO:0000313" key="7">
    <source>
        <dbReference type="EMBL" id="MDY0406295.1"/>
    </source>
</evidence>
<evidence type="ECO:0000256" key="1">
    <source>
        <dbReference type="ARBA" id="ARBA00001966"/>
    </source>
</evidence>
<dbReference type="PIRSF" id="PIRSF001435">
    <property type="entry name" value="Nth"/>
    <property type="match status" value="1"/>
</dbReference>
<accession>A0ABU5CJ84</accession>
<dbReference type="PANTHER" id="PTHR10359:SF19">
    <property type="entry name" value="DNA REPAIR GLYCOSYLASE MJ1434-RELATED"/>
    <property type="match status" value="1"/>
</dbReference>
<dbReference type="SMART" id="SM00478">
    <property type="entry name" value="ENDO3c"/>
    <property type="match status" value="1"/>
</dbReference>
<name>A0ABU5CJ84_9BACI</name>
<keyword evidence="3" id="KW-0479">Metal-binding</keyword>
<dbReference type="EMBL" id="JAROCA020000001">
    <property type="protein sequence ID" value="MDY0406295.1"/>
    <property type="molecule type" value="Genomic_DNA"/>
</dbReference>
<reference evidence="7 8" key="1">
    <citation type="submission" date="2023-10" db="EMBL/GenBank/DDBJ databases">
        <title>179-bfca-hs.</title>
        <authorList>
            <person name="Miliotis G."/>
            <person name="Sengupta P."/>
            <person name="Hameed A."/>
            <person name="Chuvochina M."/>
            <person name="Mcdonagh F."/>
            <person name="Simpson A.C."/>
            <person name="Singh N.K."/>
            <person name="Rekha P.D."/>
            <person name="Raman K."/>
            <person name="Hugenholtz P."/>
            <person name="Venkateswaran K."/>
        </authorList>
    </citation>
    <scope>NUCLEOTIDE SEQUENCE [LARGE SCALE GENOMIC DNA]</scope>
    <source>
        <strain evidence="7 8">179-BFC-A-HS</strain>
    </source>
</reference>
<keyword evidence="7" id="KW-0255">Endonuclease</keyword>
<dbReference type="RefSeq" id="WP_306066420.1">
    <property type="nucleotide sequence ID" value="NZ_JAROCA020000001.1"/>
</dbReference>
<evidence type="ECO:0000256" key="3">
    <source>
        <dbReference type="ARBA" id="ARBA00022723"/>
    </source>
</evidence>
<keyword evidence="5" id="KW-0411">Iron-sulfur</keyword>
<dbReference type="PANTHER" id="PTHR10359">
    <property type="entry name" value="A/G-SPECIFIC ADENINE GLYCOSYLASE/ENDONUCLEASE III"/>
    <property type="match status" value="1"/>
</dbReference>
<feature type="domain" description="HhH-GPD" evidence="6">
    <location>
        <begin position="36"/>
        <end position="191"/>
    </location>
</feature>
<dbReference type="Gene3D" id="1.10.1670.10">
    <property type="entry name" value="Helix-hairpin-Helix base-excision DNA repair enzymes (C-terminal)"/>
    <property type="match status" value="1"/>
</dbReference>
<dbReference type="Proteomes" id="UP001228376">
    <property type="component" value="Unassembled WGS sequence"/>
</dbReference>
<keyword evidence="7" id="KW-0378">Hydrolase</keyword>
<keyword evidence="2" id="KW-0004">4Fe-4S</keyword>
<keyword evidence="8" id="KW-1185">Reference proteome</keyword>
<evidence type="ECO:0000256" key="5">
    <source>
        <dbReference type="ARBA" id="ARBA00023014"/>
    </source>
</evidence>
<comment type="caution">
    <text evidence="7">The sequence shown here is derived from an EMBL/GenBank/DDBJ whole genome shotgun (WGS) entry which is preliminary data.</text>
</comment>